<evidence type="ECO:0000313" key="1">
    <source>
        <dbReference type="EMBL" id="CCB86745.1"/>
    </source>
</evidence>
<evidence type="ECO:0000313" key="2">
    <source>
        <dbReference type="Proteomes" id="UP000000495"/>
    </source>
</evidence>
<dbReference type="HOGENOM" id="CLU_2618803_0_0_0"/>
<dbReference type="AlphaFoldDB" id="F8L0J8"/>
<reference evidence="1 2" key="2">
    <citation type="journal article" date="2011" name="Mol. Biol. Evol.">
        <title>Unity in variety--the pan-genome of the Chlamydiae.</title>
        <authorList>
            <person name="Collingro A."/>
            <person name="Tischler P."/>
            <person name="Weinmaier T."/>
            <person name="Penz T."/>
            <person name="Heinz E."/>
            <person name="Brunham R.C."/>
            <person name="Read T.D."/>
            <person name="Bavoil P.M."/>
            <person name="Sachse K."/>
            <person name="Kahane S."/>
            <person name="Friedman M.G."/>
            <person name="Rattei T."/>
            <person name="Myers G.S."/>
            <person name="Horn M."/>
        </authorList>
    </citation>
    <scope>NUCLEOTIDE SEQUENCE [LARGE SCALE GENOMIC DNA]</scope>
    <source>
        <strain evidence="2">UV7</strain>
    </source>
</reference>
<dbReference type="EMBL" id="FR872580">
    <property type="protein sequence ID" value="CCB86745.1"/>
    <property type="molecule type" value="Genomic_DNA"/>
</dbReference>
<name>F8L0J8_PARAV</name>
<dbReference type="OrthoDB" id="9970380at2"/>
<accession>F8L0J8</accession>
<dbReference type="STRING" id="765952.PUV_17950"/>
<gene>
    <name evidence="1" type="ordered locus">PUV_17950</name>
</gene>
<keyword evidence="2" id="KW-1185">Reference proteome</keyword>
<sequence length="78" mass="8931">MDFNPPSHTLGELEIKNELKRLFFLNDKFAGSVVHLSEIDYSINAANILEHLSSIRNSKKQLPSFDLRQYIKSSACFC</sequence>
<proteinExistence type="predicted"/>
<reference key="1">
    <citation type="journal article" date="2011" name="Mol. Biol. Evol.">
        <title>Unity in variety -- the pan-genome of the Chlamydiae.</title>
        <authorList>
            <person name="Collingro A."/>
            <person name="Tischler P."/>
            <person name="Weinmaier T."/>
            <person name="Penz T."/>
            <person name="Heinz E."/>
            <person name="Brunham R.C."/>
            <person name="Read T.D."/>
            <person name="Bavoil P.M."/>
            <person name="Sachse K."/>
            <person name="Kahane S."/>
            <person name="Friedman M.G."/>
            <person name="Rattei T."/>
            <person name="Myers G.S.A."/>
            <person name="Horn M."/>
        </authorList>
    </citation>
    <scope>NUCLEOTIDE SEQUENCE</scope>
    <source>
        <strain>UV7</strain>
    </source>
</reference>
<dbReference type="KEGG" id="puv:PUV_17950"/>
<protein>
    <submittedName>
        <fullName evidence="1">Uncharacterized protein</fullName>
    </submittedName>
</protein>
<dbReference type="Proteomes" id="UP000000495">
    <property type="component" value="Chromosome"/>
</dbReference>
<organism evidence="1 2">
    <name type="scientific">Parachlamydia acanthamoebae (strain UV7)</name>
    <dbReference type="NCBI Taxonomy" id="765952"/>
    <lineage>
        <taxon>Bacteria</taxon>
        <taxon>Pseudomonadati</taxon>
        <taxon>Chlamydiota</taxon>
        <taxon>Chlamydiia</taxon>
        <taxon>Parachlamydiales</taxon>
        <taxon>Parachlamydiaceae</taxon>
        <taxon>Parachlamydia</taxon>
    </lineage>
</organism>